<keyword evidence="1" id="KW-0732">Signal</keyword>
<dbReference type="Proteomes" id="UP000583800">
    <property type="component" value="Unassembled WGS sequence"/>
</dbReference>
<evidence type="ECO:0000313" key="3">
    <source>
        <dbReference type="EMBL" id="MBB6344411.1"/>
    </source>
</evidence>
<dbReference type="InterPro" id="IPR030395">
    <property type="entry name" value="GP_PDE_dom"/>
</dbReference>
<dbReference type="EMBL" id="JACHJB010000001">
    <property type="protein sequence ID" value="MBB6344411.1"/>
    <property type="molecule type" value="Genomic_DNA"/>
</dbReference>
<comment type="caution">
    <text evidence="3">The sequence shown here is derived from an EMBL/GenBank/DDBJ whole genome shotgun (WGS) entry which is preliminary data.</text>
</comment>
<gene>
    <name evidence="3" type="ORF">FHU36_000920</name>
</gene>
<dbReference type="InterPro" id="IPR017946">
    <property type="entry name" value="PLC-like_Pdiesterase_TIM-brl"/>
</dbReference>
<dbReference type="GO" id="GO:0006629">
    <property type="term" value="P:lipid metabolic process"/>
    <property type="evidence" value="ECO:0007669"/>
    <property type="project" value="InterPro"/>
</dbReference>
<proteinExistence type="predicted"/>
<feature type="signal peptide" evidence="1">
    <location>
        <begin position="1"/>
        <end position="28"/>
    </location>
</feature>
<evidence type="ECO:0000256" key="1">
    <source>
        <dbReference type="SAM" id="SignalP"/>
    </source>
</evidence>
<dbReference type="PROSITE" id="PS51704">
    <property type="entry name" value="GP_PDE"/>
    <property type="match status" value="1"/>
</dbReference>
<feature type="domain" description="GP-PDE" evidence="2">
    <location>
        <begin position="47"/>
        <end position="276"/>
    </location>
</feature>
<evidence type="ECO:0000313" key="4">
    <source>
        <dbReference type="Proteomes" id="UP000583800"/>
    </source>
</evidence>
<reference evidence="3 4" key="1">
    <citation type="submission" date="2020-08" db="EMBL/GenBank/DDBJ databases">
        <title>Sequencing the genomes of 1000 actinobacteria strains.</title>
        <authorList>
            <person name="Klenk H.-P."/>
        </authorList>
    </citation>
    <scope>NUCLEOTIDE SEQUENCE [LARGE SCALE GENOMIC DNA]</scope>
    <source>
        <strain evidence="3 4">DSM 45913</strain>
    </source>
</reference>
<evidence type="ECO:0000259" key="2">
    <source>
        <dbReference type="PROSITE" id="PS51704"/>
    </source>
</evidence>
<dbReference type="PANTHER" id="PTHR46211:SF14">
    <property type="entry name" value="GLYCEROPHOSPHODIESTER PHOSPHODIESTERASE"/>
    <property type="match status" value="1"/>
</dbReference>
<protein>
    <submittedName>
        <fullName evidence="3">Glycerophosphoryl diester phosphodiesterase</fullName>
    </submittedName>
</protein>
<dbReference type="Pfam" id="PF03009">
    <property type="entry name" value="GDPD"/>
    <property type="match status" value="1"/>
</dbReference>
<sequence>MACTPSRFPLTLAVAAAGGLAVSSPASASHASHAAEVERRAVAASCPLVFGHGGYPAQPDATAKDQIRQANNPSAVDDMKSWGADGVEADVQLTRDGTKAVMWHNVTSNGLTGAKKKITELWWARGAGALKARRIDRGPYQGEKVHTLRAWLKHVGSTGLIALLEIKPQTKSILASSAHGARAWKEISDPIRERQGSQRILVYSTDPWIQAELGRRHPSMLKGSAARWADSAAWDEPPPAWSANATRWESVLTESPPSIMTNYTRDYRRWLNGKCT</sequence>
<dbReference type="Gene3D" id="3.20.20.190">
    <property type="entry name" value="Phosphatidylinositol (PI) phosphodiesterase"/>
    <property type="match status" value="1"/>
</dbReference>
<dbReference type="PANTHER" id="PTHR46211">
    <property type="entry name" value="GLYCEROPHOSPHORYL DIESTER PHOSPHODIESTERASE"/>
    <property type="match status" value="1"/>
</dbReference>
<name>A0A7X0BZK9_9ACTN</name>
<dbReference type="SUPFAM" id="SSF51695">
    <property type="entry name" value="PLC-like phosphodiesterases"/>
    <property type="match status" value="1"/>
</dbReference>
<feature type="chain" id="PRO_5039050480" evidence="1">
    <location>
        <begin position="29"/>
        <end position="276"/>
    </location>
</feature>
<dbReference type="RefSeq" id="WP_185082528.1">
    <property type="nucleotide sequence ID" value="NZ_JACHJB010000001.1"/>
</dbReference>
<keyword evidence="4" id="KW-1185">Reference proteome</keyword>
<organism evidence="3 4">
    <name type="scientific">Nonomuraea muscovyensis</name>
    <dbReference type="NCBI Taxonomy" id="1124761"/>
    <lineage>
        <taxon>Bacteria</taxon>
        <taxon>Bacillati</taxon>
        <taxon>Actinomycetota</taxon>
        <taxon>Actinomycetes</taxon>
        <taxon>Streptosporangiales</taxon>
        <taxon>Streptosporangiaceae</taxon>
        <taxon>Nonomuraea</taxon>
    </lineage>
</organism>
<dbReference type="GO" id="GO:0008081">
    <property type="term" value="F:phosphoric diester hydrolase activity"/>
    <property type="evidence" value="ECO:0007669"/>
    <property type="project" value="InterPro"/>
</dbReference>
<accession>A0A7X0BZK9</accession>
<dbReference type="AlphaFoldDB" id="A0A7X0BZK9"/>